<accession>G8BSH6</accession>
<dbReference type="GeneID" id="11534576"/>
<evidence type="ECO:0000256" key="8">
    <source>
        <dbReference type="ARBA" id="ARBA00033442"/>
    </source>
</evidence>
<dbReference type="InterPro" id="IPR012341">
    <property type="entry name" value="6hp_glycosidase-like_sf"/>
</dbReference>
<keyword evidence="6" id="KW-0326">Glycosidase</keyword>
<evidence type="ECO:0000256" key="4">
    <source>
        <dbReference type="ARBA" id="ARBA00022801"/>
    </source>
</evidence>
<feature type="domain" description="GH15-like" evidence="11">
    <location>
        <begin position="167"/>
        <end position="644"/>
    </location>
</feature>
<dbReference type="GO" id="GO:0004339">
    <property type="term" value="F:glucan 1,4-alpha-glucosidase activity"/>
    <property type="evidence" value="ECO:0007669"/>
    <property type="project" value="UniProtKB-EC"/>
</dbReference>
<dbReference type="GO" id="GO:0005980">
    <property type="term" value="P:glycogen catabolic process"/>
    <property type="evidence" value="ECO:0007669"/>
    <property type="project" value="EnsemblFungi"/>
</dbReference>
<evidence type="ECO:0000256" key="5">
    <source>
        <dbReference type="ARBA" id="ARBA00023277"/>
    </source>
</evidence>
<evidence type="ECO:0000256" key="6">
    <source>
        <dbReference type="ARBA" id="ARBA00023295"/>
    </source>
</evidence>
<dbReference type="InterPro" id="IPR008928">
    <property type="entry name" value="6-hairpin_glycosidase_sf"/>
</dbReference>
<dbReference type="AlphaFoldDB" id="G8BSH6"/>
<evidence type="ECO:0000256" key="2">
    <source>
        <dbReference type="ARBA" id="ARBA00006188"/>
    </source>
</evidence>
<dbReference type="HOGENOM" id="CLU_012173_2_0_1"/>
<dbReference type="GO" id="GO:0000324">
    <property type="term" value="C:fungal-type vacuole"/>
    <property type="evidence" value="ECO:0007669"/>
    <property type="project" value="EnsemblFungi"/>
</dbReference>
<keyword evidence="4" id="KW-0378">Hydrolase</keyword>
<dbReference type="EMBL" id="HE612859">
    <property type="protein sequence ID" value="CCE62797.1"/>
    <property type="molecule type" value="Genomic_DNA"/>
</dbReference>
<evidence type="ECO:0000256" key="7">
    <source>
        <dbReference type="ARBA" id="ARBA00023326"/>
    </source>
</evidence>
<reference evidence="12 13" key="1">
    <citation type="journal article" date="2011" name="Proc. Natl. Acad. Sci. U.S.A.">
        <title>Evolutionary erosion of yeast sex chromosomes by mating-type switching accidents.</title>
        <authorList>
            <person name="Gordon J.L."/>
            <person name="Armisen D."/>
            <person name="Proux-Wera E."/>
            <person name="Oheigeartaigh S.S."/>
            <person name="Byrne K.P."/>
            <person name="Wolfe K.H."/>
        </authorList>
    </citation>
    <scope>NUCLEOTIDE SEQUENCE [LARGE SCALE GENOMIC DNA]</scope>
    <source>
        <strain evidence="13">ATCC 24235 / CBS 4417 / NBRC 1672 / NRRL Y-8282 / UCD 70-5</strain>
    </source>
</reference>
<dbReference type="SUPFAM" id="SSF48208">
    <property type="entry name" value="Six-hairpin glycosidases"/>
    <property type="match status" value="1"/>
</dbReference>
<gene>
    <name evidence="12" type="primary">TPHA0D01570</name>
    <name evidence="12" type="ordered locus">TPHA_0D01570</name>
</gene>
<keyword evidence="5" id="KW-0119">Carbohydrate metabolism</keyword>
<dbReference type="STRING" id="1071381.G8BSH6"/>
<evidence type="ECO:0000256" key="10">
    <source>
        <dbReference type="SAM" id="Phobius"/>
    </source>
</evidence>
<keyword evidence="10" id="KW-0812">Transmembrane</keyword>
<feature type="transmembrane region" description="Helical" evidence="10">
    <location>
        <begin position="31"/>
        <end position="59"/>
    </location>
</feature>
<dbReference type="PANTHER" id="PTHR31616:SF9">
    <property type="entry name" value="GLUCOAMYLASE, INTRACELLULAR SPORULATION-SPECIFIC"/>
    <property type="match status" value="1"/>
</dbReference>
<dbReference type="Proteomes" id="UP000005666">
    <property type="component" value="Chromosome 4"/>
</dbReference>
<dbReference type="PRINTS" id="PR00736">
    <property type="entry name" value="GLHYDRLASE15"/>
</dbReference>
<evidence type="ECO:0000313" key="13">
    <source>
        <dbReference type="Proteomes" id="UP000005666"/>
    </source>
</evidence>
<evidence type="ECO:0000256" key="3">
    <source>
        <dbReference type="ARBA" id="ARBA00012593"/>
    </source>
</evidence>
<keyword evidence="7" id="KW-0624">Polysaccharide degradation</keyword>
<comment type="similarity">
    <text evidence="2">Belongs to the glycosyl hydrolase 15 family.</text>
</comment>
<dbReference type="RefSeq" id="XP_003685231.1">
    <property type="nucleotide sequence ID" value="XM_003685183.1"/>
</dbReference>
<proteinExistence type="inferred from homology"/>
<dbReference type="Gene3D" id="1.50.10.10">
    <property type="match status" value="1"/>
</dbReference>
<protein>
    <recommendedName>
        <fullName evidence="3">glucan 1,4-alpha-glucosidase</fullName>
        <ecNumber evidence="3">3.2.1.3</ecNumber>
    </recommendedName>
    <alternativeName>
        <fullName evidence="9">1,4-alpha-D-glucan glucohydrolase</fullName>
    </alternativeName>
    <alternativeName>
        <fullName evidence="8">Glucan 1,4-alpha-glucosidase</fullName>
    </alternativeName>
</protein>
<dbReference type="InterPro" id="IPR011613">
    <property type="entry name" value="GH15-like"/>
</dbReference>
<dbReference type="Pfam" id="PF00723">
    <property type="entry name" value="Glyco_hydro_15"/>
    <property type="match status" value="1"/>
</dbReference>
<evidence type="ECO:0000313" key="12">
    <source>
        <dbReference type="EMBL" id="CCE62797.1"/>
    </source>
</evidence>
<dbReference type="EC" id="3.2.1.3" evidence="3"/>
<keyword evidence="10" id="KW-1133">Transmembrane helix</keyword>
<organism evidence="12 13">
    <name type="scientific">Tetrapisispora phaffii (strain ATCC 24235 / CBS 4417 / NBRC 1672 / NRRL Y-8282 / UCD 70-5)</name>
    <name type="common">Yeast</name>
    <name type="synonym">Fabospora phaffii</name>
    <dbReference type="NCBI Taxonomy" id="1071381"/>
    <lineage>
        <taxon>Eukaryota</taxon>
        <taxon>Fungi</taxon>
        <taxon>Dikarya</taxon>
        <taxon>Ascomycota</taxon>
        <taxon>Saccharomycotina</taxon>
        <taxon>Saccharomycetes</taxon>
        <taxon>Saccharomycetales</taxon>
        <taxon>Saccharomycetaceae</taxon>
        <taxon>Tetrapisispora</taxon>
    </lineage>
</organism>
<keyword evidence="13" id="KW-1185">Reference proteome</keyword>
<dbReference type="OrthoDB" id="6123450at2759"/>
<dbReference type="PANTHER" id="PTHR31616">
    <property type="entry name" value="TREHALASE"/>
    <property type="match status" value="1"/>
</dbReference>
<name>G8BSH6_TETPH</name>
<sequence length="657" mass="75974">MRKGIYLYDCYLDNNNDVIANNRWRSKFRKFAFFISICLATTFVCVSLGGCSLASFGYIKSNFLFNDGYSSISSSSNFNTVNVTITDFNSHFLKTSQIQGLNYYKDDQIYNFFYEKIKLKKIQSQLINKNEFEDWLQAQKSNSLERLLFNVMDKNLNGHENLLNKNEKIIEGAIVASQSTQDPNYFFQWIRDSAIVINTVTDNIFDEKNYNITLVGTFLKYLNISYNLQRTDNLSGGSVPDGDLKGLGEPKWNVDNSPYNDNWGRPQNDGPPLRIIAILNFYSRLSIFNDANNSNVTVHDLIKEYNMKYTKLETNFTSETDIFNEIIYYDLKFIINNWKERNFDIWEEVNGIHFFTSLMQLTSIKMTLNYMKTSGSFTTTGKLKPMYDSLIDTYEKMYKFILLDSGFIINNDSKHHIVETPEILSYRSGLDIATIIASLLSHSTDNEFLDNSLPFDVDDSSILNSLYYLINEMSQLYPVNLNRKSMNMGVALGRYPEDVYDGYKKSEGNPWFLATSSASELIYQLIIKIKTLKQDILIPLATESKNNNDHDIFWTLIFDNIAHIDTKESNIKNGNSYQLLLPYNSRSFNQTLENLFKYGDSFLDCVREHSSEEGNLSEQFNKYTGFLQGAQDLTWSYNSFLSACQSRDKVINMMSFK</sequence>
<comment type="catalytic activity">
    <reaction evidence="1">
        <text>Hydrolysis of terminal (1-&gt;4)-linked alpha-D-glucose residues successively from non-reducing ends of the chains with release of beta-D-glucose.</text>
        <dbReference type="EC" id="3.2.1.3"/>
    </reaction>
</comment>
<keyword evidence="10" id="KW-0472">Membrane</keyword>
<dbReference type="eggNOG" id="ENOG502QPM2">
    <property type="taxonomic scope" value="Eukaryota"/>
</dbReference>
<evidence type="ECO:0000259" key="11">
    <source>
        <dbReference type="Pfam" id="PF00723"/>
    </source>
</evidence>
<dbReference type="InterPro" id="IPR000165">
    <property type="entry name" value="Glucoamylase"/>
</dbReference>
<dbReference type="KEGG" id="tpf:TPHA_0D01570"/>
<evidence type="ECO:0000256" key="9">
    <source>
        <dbReference type="ARBA" id="ARBA00033473"/>
    </source>
</evidence>
<evidence type="ECO:0000256" key="1">
    <source>
        <dbReference type="ARBA" id="ARBA00001863"/>
    </source>
</evidence>